<keyword evidence="3" id="KW-1185">Reference proteome</keyword>
<dbReference type="Proteomes" id="UP000578531">
    <property type="component" value="Unassembled WGS sequence"/>
</dbReference>
<gene>
    <name evidence="2" type="ORF">HO173_013117</name>
</gene>
<dbReference type="EMBL" id="JACCJC010000130">
    <property type="protein sequence ID" value="KAF6223872.1"/>
    <property type="molecule type" value="Genomic_DNA"/>
</dbReference>
<comment type="caution">
    <text evidence="2">The sequence shown here is derived from an EMBL/GenBank/DDBJ whole genome shotgun (WGS) entry which is preliminary data.</text>
</comment>
<accession>A0A8H6CI42</accession>
<reference evidence="2 3" key="1">
    <citation type="journal article" date="2020" name="Genomics">
        <title>Complete, high-quality genomes from long-read metagenomic sequencing of two wolf lichen thalli reveals enigmatic genome architecture.</title>
        <authorList>
            <person name="McKenzie S.K."/>
            <person name="Walston R.F."/>
            <person name="Allen J.L."/>
        </authorList>
    </citation>
    <scope>NUCLEOTIDE SEQUENCE [LARGE SCALE GENOMIC DNA]</scope>
    <source>
        <strain evidence="2">WasteWater2</strain>
    </source>
</reference>
<dbReference type="GeneID" id="59294745"/>
<proteinExistence type="predicted"/>
<sequence length="329" mass="37081">MCEDPDTKSFFALFFGTSDTQLVGNMPNRHTKHEEDPYGSDLEILDARPASNNDDGDDESRQRQTVRQPDLGYASPRETADRLSDTEDSESLQVAMEMSMGLDEDSKDPRRKIPKTSTLGEAEASVLWQNEEVFGMARKMVRAGLSVEDVVEMWEAAIDPVDLVREMKEKEALKAEADRGGAQAHRGSDLSQPHPSPRSPEWESYDEDEWDTAIEGLDFDEEHWTDKSGPSYKKPAVPISEASFVRALKDSDAGSKPYFKRGDVLRIIGHRRRRDQYFELLPLKPPGEAGRALRSDFEAADQGDVDVVGKEAMTEKEKDCFRCAVEWED</sequence>
<evidence type="ECO:0000313" key="2">
    <source>
        <dbReference type="EMBL" id="KAF6223872.1"/>
    </source>
</evidence>
<dbReference type="OrthoDB" id="5395609at2759"/>
<evidence type="ECO:0000313" key="3">
    <source>
        <dbReference type="Proteomes" id="UP000578531"/>
    </source>
</evidence>
<name>A0A8H6CI42_9LECA</name>
<organism evidence="2 3">
    <name type="scientific">Letharia columbiana</name>
    <dbReference type="NCBI Taxonomy" id="112416"/>
    <lineage>
        <taxon>Eukaryota</taxon>
        <taxon>Fungi</taxon>
        <taxon>Dikarya</taxon>
        <taxon>Ascomycota</taxon>
        <taxon>Pezizomycotina</taxon>
        <taxon>Lecanoromycetes</taxon>
        <taxon>OSLEUM clade</taxon>
        <taxon>Lecanoromycetidae</taxon>
        <taxon>Lecanorales</taxon>
        <taxon>Lecanorineae</taxon>
        <taxon>Parmeliaceae</taxon>
        <taxon>Letharia</taxon>
    </lineage>
</organism>
<protein>
    <submittedName>
        <fullName evidence="2">Uncharacterized protein</fullName>
    </submittedName>
</protein>
<dbReference type="AlphaFoldDB" id="A0A8H6CI42"/>
<feature type="region of interest" description="Disordered" evidence="1">
    <location>
        <begin position="20"/>
        <end position="119"/>
    </location>
</feature>
<evidence type="ECO:0000256" key="1">
    <source>
        <dbReference type="SAM" id="MobiDB-lite"/>
    </source>
</evidence>
<dbReference type="RefSeq" id="XP_037158184.1">
    <property type="nucleotide sequence ID" value="XM_037314942.1"/>
</dbReference>
<feature type="region of interest" description="Disordered" evidence="1">
    <location>
        <begin position="172"/>
        <end position="206"/>
    </location>
</feature>